<comment type="catalytic activity">
    <reaction evidence="8 9">
        <text>L-threonine + hydrogencarbonate + ATP = L-threonylcarbamoyladenylate + diphosphate + H2O</text>
        <dbReference type="Rhea" id="RHEA:36407"/>
        <dbReference type="ChEBI" id="CHEBI:15377"/>
        <dbReference type="ChEBI" id="CHEBI:17544"/>
        <dbReference type="ChEBI" id="CHEBI:30616"/>
        <dbReference type="ChEBI" id="CHEBI:33019"/>
        <dbReference type="ChEBI" id="CHEBI:57926"/>
        <dbReference type="ChEBI" id="CHEBI:73682"/>
        <dbReference type="EC" id="2.7.7.87"/>
    </reaction>
</comment>
<dbReference type="InterPro" id="IPR023535">
    <property type="entry name" value="TC-AMP_synthase"/>
</dbReference>
<evidence type="ECO:0000256" key="4">
    <source>
        <dbReference type="ARBA" id="ARBA00022694"/>
    </source>
</evidence>
<dbReference type="Pfam" id="PF01300">
    <property type="entry name" value="Sua5_yciO_yrdC"/>
    <property type="match status" value="1"/>
</dbReference>
<dbReference type="HAMAP" id="MF_01852">
    <property type="entry name" value="TsaC"/>
    <property type="match status" value="1"/>
</dbReference>
<keyword evidence="6 9" id="KW-0547">Nucleotide-binding</keyword>
<keyword evidence="3 9" id="KW-0808">Transferase</keyword>
<evidence type="ECO:0000256" key="3">
    <source>
        <dbReference type="ARBA" id="ARBA00022679"/>
    </source>
</evidence>
<dbReference type="Gene3D" id="3.90.870.10">
    <property type="entry name" value="DHBP synthase"/>
    <property type="match status" value="1"/>
</dbReference>
<accession>A0ABW3IBC2</accession>
<evidence type="ECO:0000259" key="10">
    <source>
        <dbReference type="PROSITE" id="PS51163"/>
    </source>
</evidence>
<dbReference type="PROSITE" id="PS51163">
    <property type="entry name" value="YRDC"/>
    <property type="match status" value="1"/>
</dbReference>
<evidence type="ECO:0000256" key="1">
    <source>
        <dbReference type="ARBA" id="ARBA00004496"/>
    </source>
</evidence>
<dbReference type="InterPro" id="IPR017945">
    <property type="entry name" value="DHBP_synth_RibB-like_a/b_dom"/>
</dbReference>
<dbReference type="PANTHER" id="PTHR17490">
    <property type="entry name" value="SUA5"/>
    <property type="match status" value="1"/>
</dbReference>
<reference evidence="12" key="1">
    <citation type="journal article" date="2019" name="Int. J. Syst. Evol. Microbiol.">
        <title>The Global Catalogue of Microorganisms (GCM) 10K type strain sequencing project: providing services to taxonomists for standard genome sequencing and annotation.</title>
        <authorList>
            <consortium name="The Broad Institute Genomics Platform"/>
            <consortium name="The Broad Institute Genome Sequencing Center for Infectious Disease"/>
            <person name="Wu L."/>
            <person name="Ma J."/>
        </authorList>
    </citation>
    <scope>NUCLEOTIDE SEQUENCE [LARGE SCALE GENOMIC DNA]</scope>
    <source>
        <strain evidence="12">CCUG 61707</strain>
    </source>
</reference>
<evidence type="ECO:0000256" key="5">
    <source>
        <dbReference type="ARBA" id="ARBA00022695"/>
    </source>
</evidence>
<evidence type="ECO:0000256" key="7">
    <source>
        <dbReference type="ARBA" id="ARBA00022840"/>
    </source>
</evidence>
<dbReference type="SUPFAM" id="SSF55821">
    <property type="entry name" value="YrdC/RibB"/>
    <property type="match status" value="1"/>
</dbReference>
<dbReference type="EMBL" id="JBHTJN010000012">
    <property type="protein sequence ID" value="MFD0966697.1"/>
    <property type="molecule type" value="Genomic_DNA"/>
</dbReference>
<proteinExistence type="inferred from homology"/>
<comment type="subcellular location">
    <subcellularLocation>
        <location evidence="1 9">Cytoplasm</location>
    </subcellularLocation>
</comment>
<evidence type="ECO:0000256" key="8">
    <source>
        <dbReference type="ARBA" id="ARBA00048366"/>
    </source>
</evidence>
<comment type="function">
    <text evidence="9">Required for the formation of a threonylcarbamoyl group on adenosine at position 37 (t(6)A37) in tRNAs that read codons beginning with adenine. Catalyzes the conversion of L-threonine, HCO(3)(-)/CO(2) and ATP to give threonylcarbamoyl-AMP (TC-AMP) as the acyladenylate intermediate, with the release of diphosphate.</text>
</comment>
<dbReference type="InterPro" id="IPR050156">
    <property type="entry name" value="TC-AMP_synthase_SUA5"/>
</dbReference>
<gene>
    <name evidence="9" type="primary">tsaC</name>
    <name evidence="11" type="ORF">ACFQ02_07580</name>
</gene>
<dbReference type="Proteomes" id="UP001596996">
    <property type="component" value="Unassembled WGS sequence"/>
</dbReference>
<sequence length="183" mass="20193">MNIDQIIKKLNDNQVIAYPTEAVFGLGCNPLSQSAVEKLLILKNRPVEKGLILVAPTLNYLHSFIDSSQFQSIHWERLTTKHARPITWIVPASSFTPSFITGQFSTVAIRLCSHEAVKLLCEKTGFAITSTSANLSGLPPCKSVQEVKAQFGECFPVLEMNIGEASNPSEIRDLFTGKIFRQG</sequence>
<dbReference type="EC" id="2.7.7.87" evidence="9"/>
<keyword evidence="7 9" id="KW-0067">ATP-binding</keyword>
<keyword evidence="4 9" id="KW-0819">tRNA processing</keyword>
<evidence type="ECO:0000313" key="12">
    <source>
        <dbReference type="Proteomes" id="UP001596996"/>
    </source>
</evidence>
<protein>
    <recommendedName>
        <fullName evidence="9">Threonylcarbamoyl-AMP synthase</fullName>
        <shortName evidence="9">TC-AMP synthase</shortName>
        <ecNumber evidence="9">2.7.7.87</ecNumber>
    </recommendedName>
    <alternativeName>
        <fullName evidence="9">L-threonylcarbamoyladenylate synthase</fullName>
    </alternativeName>
    <alternativeName>
        <fullName evidence="9">t(6)A37 threonylcarbamoyladenosine biosynthesis protein TsaC</fullName>
    </alternativeName>
    <alternativeName>
        <fullName evidence="9">tRNA threonylcarbamoyladenosine biosynthesis protein TsaC</fullName>
    </alternativeName>
</protein>
<keyword evidence="2 9" id="KW-0963">Cytoplasm</keyword>
<dbReference type="InterPro" id="IPR006070">
    <property type="entry name" value="Sua5-like_dom"/>
</dbReference>
<keyword evidence="12" id="KW-1185">Reference proteome</keyword>
<evidence type="ECO:0000256" key="9">
    <source>
        <dbReference type="HAMAP-Rule" id="MF_01852"/>
    </source>
</evidence>
<evidence type="ECO:0000256" key="2">
    <source>
        <dbReference type="ARBA" id="ARBA00022490"/>
    </source>
</evidence>
<evidence type="ECO:0000313" key="11">
    <source>
        <dbReference type="EMBL" id="MFD0966697.1"/>
    </source>
</evidence>
<comment type="similarity">
    <text evidence="9">Belongs to the SUA5 family. TsaC subfamily.</text>
</comment>
<feature type="domain" description="YrdC-like" evidence="10">
    <location>
        <begin position="1"/>
        <end position="183"/>
    </location>
</feature>
<name>A0ABW3IBC2_9PAST</name>
<dbReference type="PANTHER" id="PTHR17490:SF18">
    <property type="entry name" value="THREONYLCARBAMOYL-AMP SYNTHASE"/>
    <property type="match status" value="1"/>
</dbReference>
<evidence type="ECO:0000256" key="6">
    <source>
        <dbReference type="ARBA" id="ARBA00022741"/>
    </source>
</evidence>
<dbReference type="RefSeq" id="WP_380821329.1">
    <property type="nucleotide sequence ID" value="NZ_JBHTJN010000012.1"/>
</dbReference>
<keyword evidence="5 9" id="KW-0548">Nucleotidyltransferase</keyword>
<comment type="caution">
    <text evidence="11">The sequence shown here is derived from an EMBL/GenBank/DDBJ whole genome shotgun (WGS) entry which is preliminary data.</text>
</comment>
<organism evidence="11 12">
    <name type="scientific">Seminibacterium arietis</name>
    <dbReference type="NCBI Taxonomy" id="1173502"/>
    <lineage>
        <taxon>Bacteria</taxon>
        <taxon>Pseudomonadati</taxon>
        <taxon>Pseudomonadota</taxon>
        <taxon>Gammaproteobacteria</taxon>
        <taxon>Pasteurellales</taxon>
        <taxon>Pasteurellaceae</taxon>
        <taxon>Seminibacterium</taxon>
    </lineage>
</organism>